<dbReference type="Pfam" id="PF01584">
    <property type="entry name" value="CheW"/>
    <property type="match status" value="1"/>
</dbReference>
<dbReference type="SUPFAM" id="SSF52172">
    <property type="entry name" value="CheY-like"/>
    <property type="match status" value="1"/>
</dbReference>
<dbReference type="GO" id="GO:0006935">
    <property type="term" value="P:chemotaxis"/>
    <property type="evidence" value="ECO:0007669"/>
    <property type="project" value="InterPro"/>
</dbReference>
<dbReference type="Gene3D" id="2.40.50.180">
    <property type="entry name" value="CheA-289, Domain 4"/>
    <property type="match status" value="1"/>
</dbReference>
<dbReference type="OrthoDB" id="9806105at2"/>
<evidence type="ECO:0000256" key="1">
    <source>
        <dbReference type="PROSITE-ProRule" id="PRU00169"/>
    </source>
</evidence>
<reference evidence="5" key="1">
    <citation type="submission" date="2017-04" db="EMBL/GenBank/DDBJ databases">
        <authorList>
            <person name="Varghese N."/>
            <person name="Submissions S."/>
        </authorList>
    </citation>
    <scope>NUCLEOTIDE SEQUENCE [LARGE SCALE GENOMIC DNA]</scope>
    <source>
        <strain evidence="5">RKEM611</strain>
    </source>
</reference>
<dbReference type="PANTHER" id="PTHR47233:SF3">
    <property type="entry name" value="CHEMOTAXIS PROTEIN CHEV"/>
    <property type="match status" value="1"/>
</dbReference>
<dbReference type="PROSITE" id="PS50851">
    <property type="entry name" value="CHEW"/>
    <property type="match status" value="1"/>
</dbReference>
<dbReference type="STRING" id="1513793.SAMN06296036_11446"/>
<dbReference type="InterPro" id="IPR036061">
    <property type="entry name" value="CheW-like_dom_sf"/>
</dbReference>
<evidence type="ECO:0000313" key="4">
    <source>
        <dbReference type="EMBL" id="SMF46390.1"/>
    </source>
</evidence>
<dbReference type="SMART" id="SM00260">
    <property type="entry name" value="CheW"/>
    <property type="match status" value="1"/>
</dbReference>
<dbReference type="AlphaFoldDB" id="A0A1Y6C5A4"/>
<dbReference type="PROSITE" id="PS50110">
    <property type="entry name" value="RESPONSE_REGULATORY"/>
    <property type="match status" value="1"/>
</dbReference>
<dbReference type="SMART" id="SM00448">
    <property type="entry name" value="REC"/>
    <property type="match status" value="1"/>
</dbReference>
<dbReference type="GO" id="GO:0000160">
    <property type="term" value="P:phosphorelay signal transduction system"/>
    <property type="evidence" value="ECO:0007669"/>
    <property type="project" value="InterPro"/>
</dbReference>
<evidence type="ECO:0000313" key="5">
    <source>
        <dbReference type="Proteomes" id="UP000192907"/>
    </source>
</evidence>
<dbReference type="InterPro" id="IPR002545">
    <property type="entry name" value="CheW-lke_dom"/>
</dbReference>
<sequence length="330" mass="36383">MMSNNRDLLNQFEIGGNFFELIEFSLVRRISSDKVYKGTYGVNVAKVREVVHMPSINPLASSVSGVAGVFELRGIPIPAVNLCQILGDVEAPITKEQQIIVTEFSQKRAGFIVNSTHRIRRVSWDKVLPPSSDSSSCMTGMILMDDREFLFILDLEKILANIESRGSGQVSNIYRGVPNQEQGSLGASLKGDPLAPGVLVVDDSRLILNNLERVLTNKGYRVLTADNGQKALERVLEIHSGRNRNFGRVHAIITDVEMPQMDGITFVKKVREIRELQELPILLHSSLDGDATKEAARKVGANGYVVKNDITNIMQSLEDLISKAPMVLGA</sequence>
<feature type="domain" description="Response regulatory" evidence="2">
    <location>
        <begin position="197"/>
        <end position="322"/>
    </location>
</feature>
<dbReference type="PANTHER" id="PTHR47233">
    <property type="entry name" value="CHEMOTAXIS PROTEIN CHEV"/>
    <property type="match status" value="1"/>
</dbReference>
<feature type="modified residue" description="4-aspartylphosphate" evidence="1">
    <location>
        <position position="255"/>
    </location>
</feature>
<protein>
    <submittedName>
        <fullName evidence="4">Two-component system, chemotaxis family, response regulator CheV</fullName>
    </submittedName>
</protein>
<keyword evidence="1" id="KW-0597">Phosphoprotein</keyword>
<dbReference type="RefSeq" id="WP_132321519.1">
    <property type="nucleotide sequence ID" value="NZ_FWZT01000014.1"/>
</dbReference>
<gene>
    <name evidence="4" type="ORF">SAMN06296036_11446</name>
</gene>
<proteinExistence type="predicted"/>
<keyword evidence="5" id="KW-1185">Reference proteome</keyword>
<dbReference type="Proteomes" id="UP000192907">
    <property type="component" value="Unassembled WGS sequence"/>
</dbReference>
<dbReference type="SUPFAM" id="SSF50341">
    <property type="entry name" value="CheW-like"/>
    <property type="match status" value="1"/>
</dbReference>
<organism evidence="4 5">
    <name type="scientific">Pseudobacteriovorax antillogorgiicola</name>
    <dbReference type="NCBI Taxonomy" id="1513793"/>
    <lineage>
        <taxon>Bacteria</taxon>
        <taxon>Pseudomonadati</taxon>
        <taxon>Bdellovibrionota</taxon>
        <taxon>Oligoflexia</taxon>
        <taxon>Oligoflexales</taxon>
        <taxon>Pseudobacteriovoracaceae</taxon>
        <taxon>Pseudobacteriovorax</taxon>
    </lineage>
</organism>
<dbReference type="Pfam" id="PF00072">
    <property type="entry name" value="Response_reg"/>
    <property type="match status" value="1"/>
</dbReference>
<evidence type="ECO:0000259" key="2">
    <source>
        <dbReference type="PROSITE" id="PS50110"/>
    </source>
</evidence>
<name>A0A1Y6C5A4_9BACT</name>
<dbReference type="InterPro" id="IPR011006">
    <property type="entry name" value="CheY-like_superfamily"/>
</dbReference>
<dbReference type="EMBL" id="FWZT01000014">
    <property type="protein sequence ID" value="SMF46390.1"/>
    <property type="molecule type" value="Genomic_DNA"/>
</dbReference>
<feature type="domain" description="CheW-like" evidence="3">
    <location>
        <begin position="18"/>
        <end position="164"/>
    </location>
</feature>
<dbReference type="Gene3D" id="2.30.30.40">
    <property type="entry name" value="SH3 Domains"/>
    <property type="match status" value="1"/>
</dbReference>
<accession>A0A1Y6C5A4</accession>
<dbReference type="Gene3D" id="3.40.50.2300">
    <property type="match status" value="1"/>
</dbReference>
<dbReference type="InterPro" id="IPR001789">
    <property type="entry name" value="Sig_transdc_resp-reg_receiver"/>
</dbReference>
<evidence type="ECO:0000259" key="3">
    <source>
        <dbReference type="PROSITE" id="PS50851"/>
    </source>
</evidence>